<name>A0A7X4W2U1_9GAMM</name>
<dbReference type="RefSeq" id="WP_161430288.1">
    <property type="nucleotide sequence ID" value="NZ_WUTT01000001.1"/>
</dbReference>
<sequence>MDTMPSHPLTPSELIDQPLPSPHVPAACLGFDAELARRLALAKARLDRLEHDPDSRDLSALGAARIEFAQASRAVADELLARGLG</sequence>
<dbReference type="Proteomes" id="UP000487929">
    <property type="component" value="Unassembled WGS sequence"/>
</dbReference>
<organism evidence="1 2">
    <name type="scientific">Halomonas alimentaria</name>
    <dbReference type="NCBI Taxonomy" id="147248"/>
    <lineage>
        <taxon>Bacteria</taxon>
        <taxon>Pseudomonadati</taxon>
        <taxon>Pseudomonadota</taxon>
        <taxon>Gammaproteobacteria</taxon>
        <taxon>Oceanospirillales</taxon>
        <taxon>Halomonadaceae</taxon>
        <taxon>Halomonas</taxon>
    </lineage>
</organism>
<dbReference type="AlphaFoldDB" id="A0A7X4W2U1"/>
<dbReference type="EMBL" id="WUTT01000001">
    <property type="protein sequence ID" value="NAW33284.1"/>
    <property type="molecule type" value="Genomic_DNA"/>
</dbReference>
<dbReference type="OrthoDB" id="6174320at2"/>
<keyword evidence="2" id="KW-1185">Reference proteome</keyword>
<accession>A0A7X4W2U1</accession>
<reference evidence="1 2" key="1">
    <citation type="submission" date="2019-12" db="EMBL/GenBank/DDBJ databases">
        <title>Draft genome sequencing of Halomonas alimentaria DSM 15356.</title>
        <authorList>
            <person name="Pandiyan K."/>
            <person name="Kushwaha P."/>
            <person name="Gowdham M."/>
            <person name="Chakdar H."/>
            <person name="Singh A."/>
            <person name="Kumar M."/>
            <person name="Saxena A.K."/>
        </authorList>
    </citation>
    <scope>NUCLEOTIDE SEQUENCE [LARGE SCALE GENOMIC DNA]</scope>
    <source>
        <strain evidence="1 2">DSM 15356</strain>
    </source>
</reference>
<gene>
    <name evidence="1" type="ORF">GRB96_02455</name>
</gene>
<comment type="caution">
    <text evidence="1">The sequence shown here is derived from an EMBL/GenBank/DDBJ whole genome shotgun (WGS) entry which is preliminary data.</text>
</comment>
<protein>
    <submittedName>
        <fullName evidence="1">Uncharacterized protein</fullName>
    </submittedName>
</protein>
<evidence type="ECO:0000313" key="2">
    <source>
        <dbReference type="Proteomes" id="UP000487929"/>
    </source>
</evidence>
<proteinExistence type="predicted"/>
<evidence type="ECO:0000313" key="1">
    <source>
        <dbReference type="EMBL" id="NAW33284.1"/>
    </source>
</evidence>